<keyword evidence="3" id="KW-0119">Carbohydrate metabolism</keyword>
<comment type="caution">
    <text evidence="11">The sequence shown here is derived from an EMBL/GenBank/DDBJ whole genome shotgun (WGS) entry which is preliminary data.</text>
</comment>
<dbReference type="PANTHER" id="PTHR10357:SF215">
    <property type="entry name" value="ALPHA-AMYLASE 1"/>
    <property type="match status" value="1"/>
</dbReference>
<feature type="active site" description="Proton donor" evidence="5">
    <location>
        <position position="185"/>
    </location>
</feature>
<dbReference type="InterPro" id="IPR006047">
    <property type="entry name" value="GH13_cat_dom"/>
</dbReference>
<dbReference type="Gene3D" id="2.60.40.1180">
    <property type="entry name" value="Golgi alpha-mannosidase II"/>
    <property type="match status" value="1"/>
</dbReference>
<dbReference type="GO" id="GO:0000272">
    <property type="term" value="P:polysaccharide catabolic process"/>
    <property type="evidence" value="ECO:0007669"/>
    <property type="project" value="UniProtKB-KW"/>
</dbReference>
<dbReference type="Pfam" id="PF01373">
    <property type="entry name" value="Glyco_hydro_14"/>
    <property type="match status" value="1"/>
</dbReference>
<proteinExistence type="predicted"/>
<dbReference type="PRINTS" id="PR00750">
    <property type="entry name" value="BETAAMYLASE"/>
</dbReference>
<evidence type="ECO:0000313" key="11">
    <source>
        <dbReference type="EMBL" id="MCR2803817.1"/>
    </source>
</evidence>
<dbReference type="InterPro" id="IPR031319">
    <property type="entry name" value="A-amylase_C"/>
</dbReference>
<dbReference type="InterPro" id="IPR000125">
    <property type="entry name" value="Glyco_hydro_14A_bac"/>
</dbReference>
<dbReference type="Pfam" id="PF00128">
    <property type="entry name" value="Alpha-amylase"/>
    <property type="match status" value="1"/>
</dbReference>
<accession>A0A9X2MU42</accession>
<feature type="binding site" evidence="6">
    <location>
        <position position="301"/>
    </location>
    <ligand>
        <name>substrate</name>
    </ligand>
</feature>
<dbReference type="Pfam" id="PF03423">
    <property type="entry name" value="CBM_25"/>
    <property type="match status" value="2"/>
</dbReference>
<feature type="domain" description="Carbohydrate binding module family 25" evidence="10">
    <location>
        <begin position="445"/>
        <end position="523"/>
    </location>
</feature>
<dbReference type="GO" id="GO:0046872">
    <property type="term" value="F:metal ion binding"/>
    <property type="evidence" value="ECO:0007669"/>
    <property type="project" value="UniProtKB-KW"/>
</dbReference>
<dbReference type="SMART" id="SM01066">
    <property type="entry name" value="CBM_25"/>
    <property type="match status" value="2"/>
</dbReference>
<dbReference type="PANTHER" id="PTHR10357">
    <property type="entry name" value="ALPHA-AMYLASE FAMILY MEMBER"/>
    <property type="match status" value="1"/>
</dbReference>
<feature type="binding site" evidence="6">
    <location>
        <begin position="382"/>
        <end position="383"/>
    </location>
    <ligand>
        <name>substrate</name>
    </ligand>
</feature>
<dbReference type="Gene3D" id="3.20.20.80">
    <property type="entry name" value="Glycosidases"/>
    <property type="match status" value="2"/>
</dbReference>
<gene>
    <name evidence="11" type="ORF">NQZ67_07975</name>
</gene>
<reference evidence="11" key="1">
    <citation type="submission" date="2022-08" db="EMBL/GenBank/DDBJ databases">
        <title>The genomic sequence of strain Paenibacillus sp. SCIV0701.</title>
        <authorList>
            <person name="Zhao H."/>
        </authorList>
    </citation>
    <scope>NUCLEOTIDE SEQUENCE</scope>
    <source>
        <strain evidence="11">SCIV0701</strain>
    </source>
</reference>
<evidence type="ECO:0000256" key="6">
    <source>
        <dbReference type="PIRSR" id="PIRSR600125-2"/>
    </source>
</evidence>
<keyword evidence="4" id="KW-0624">Polysaccharide degradation</keyword>
<evidence type="ECO:0000259" key="9">
    <source>
        <dbReference type="SMART" id="SM00642"/>
    </source>
</evidence>
<evidence type="ECO:0000256" key="5">
    <source>
        <dbReference type="PIRSR" id="PIRSR600125-1"/>
    </source>
</evidence>
<evidence type="ECO:0000256" key="2">
    <source>
        <dbReference type="ARBA" id="ARBA00022729"/>
    </source>
</evidence>
<dbReference type="InterPro" id="IPR013783">
    <property type="entry name" value="Ig-like_fold"/>
</dbReference>
<dbReference type="SMART" id="SM00642">
    <property type="entry name" value="Aamy"/>
    <property type="match status" value="1"/>
</dbReference>
<sequence length="1114" mass="121917">MTLCFILFCTVAISVNPPRSEAAVAGDFKAAVMGPLTKVTDWNAFKQQLRTLKNNNVYAITQDVWWGHVEAAGDNQFDWSYYKQYASVVKEVGLKWIPILSTHKCGDGVGDACNVDIPSWVWSKGSADEMKVTDESGYVNSEAVSPLWSGVDQQYTELYQAFASAFAEYKSIIPKIYLSAGPSGELRFPSYYPKAGWSYPSRGKFQAYSEHAKQAFRAAMTAKYGSLGGINSAWGTQLTQASQISPPSDGNGFYTSGGYSSAYGKDFLSWYQSVLEHHLSTIAEAAHESFDPVFDVPIGAKISGIHWQYSNPSMPHSAEHAAGYYDYNRLIQTFKDAKLELTFTCLEMYDAGGAPNYSMPSTLVDQVSSIANAKGVRLNGENALPTGGSGGFGKIEQKITSHGYAGFTLLRMENVVNADGSPTGEMSNFKNYVTKYSTQDQQTGDHSVTVYYKKGFATPYIHYRPAGGAWTTAPGMAMADSDVGGYASVTINIGSAAHLEAAFNNGAGTWDSNNMSNYLFGANKTWTYTPGTNGGAGTIAEGKPGGPAGGDQTVTVYYKKGFATPYMHYRPAGGTWTTAPGTAMADSDVSGYAAVTVNLGSAAHLEAAFNNGSGAWDSNNMRNYLFGAGKAWTYTPGTNGAAGTIEEGKPDGGGTSVDLADWSTKSIYFIMTDRFVNGDPSNDHYGGFYSNKNDMRKWHGGDFQGIINNLDYIKNMGFNAIWITPVQMQRGDYSYHGYHTYDFYAIDGHLGTMEKFKELVDTAHGKGIAVMLDVVLNHTGDFNNSGYAQAPFNRSDWYHHNGEITSQDYNSNNQWKIENGDVAGLDDLNHENPAVMNELKDWIQWLIAETEVDGLRVDTAKHVPKWALKEFDTAANTFTLGEVYSGDAAYVGDYSRSLDAVLDFPMYYTMTDVFAYDGAMTKIRDRYAEDGKYRDTRYNGLFLDNHDVKRFLNVASGNPGNRGDKWPQLKAALGFLFTSRGIPIVYQGTELGYTGGDDPYNREDIVPNANHELYRHIAKLNGIRNAHPALQNGTQKEKWSDSAFYAFQRSKEGDEVIVLINNSWSNQTRAIGNLDNLANGTQLRNQMGSDAVTVSGGSIQVTLGPKEVKILTKA</sequence>
<feature type="active site" description="Proton acceptor" evidence="5">
    <location>
        <position position="381"/>
    </location>
</feature>
<feature type="binding site" evidence="7">
    <location>
        <position position="157"/>
    </location>
    <ligand>
        <name>Ca(2+)</name>
        <dbReference type="ChEBI" id="CHEBI:29108"/>
    </ligand>
</feature>
<feature type="binding site" evidence="6">
    <location>
        <position position="63"/>
    </location>
    <ligand>
        <name>substrate</name>
    </ligand>
</feature>
<name>A0A9X2MU42_9BACL</name>
<dbReference type="SUPFAM" id="SSF51011">
    <property type="entry name" value="Glycosyl hydrolase domain"/>
    <property type="match status" value="1"/>
</dbReference>
<evidence type="ECO:0000256" key="3">
    <source>
        <dbReference type="ARBA" id="ARBA00023277"/>
    </source>
</evidence>
<dbReference type="CDD" id="cd11339">
    <property type="entry name" value="AmyAc_bac_CMD_like_2"/>
    <property type="match status" value="1"/>
</dbReference>
<evidence type="ECO:0000256" key="4">
    <source>
        <dbReference type="ARBA" id="ARBA00023326"/>
    </source>
</evidence>
<feature type="binding site" evidence="6">
    <location>
        <position position="344"/>
    </location>
    <ligand>
        <name>substrate</name>
    </ligand>
</feature>
<feature type="domain" description="Glycosyl hydrolase family 13 catalytic" evidence="9">
    <location>
        <begin position="669"/>
        <end position="1024"/>
    </location>
</feature>
<dbReference type="InterPro" id="IPR017853">
    <property type="entry name" value="GH"/>
</dbReference>
<feature type="domain" description="Alpha-amylase C-terminal" evidence="8">
    <location>
        <begin position="1036"/>
        <end position="1114"/>
    </location>
</feature>
<protein>
    <submittedName>
        <fullName evidence="11">Family 14 glycosylhydrolase</fullName>
    </submittedName>
</protein>
<dbReference type="GO" id="GO:2001070">
    <property type="term" value="F:starch binding"/>
    <property type="evidence" value="ECO:0007669"/>
    <property type="project" value="InterPro"/>
</dbReference>
<feature type="binding site" evidence="7">
    <location>
        <position position="70"/>
    </location>
    <ligand>
        <name>Ca(2+)</name>
        <dbReference type="ChEBI" id="CHEBI:29108"/>
    </ligand>
</feature>
<keyword evidence="7" id="KW-0106">Calcium</keyword>
<evidence type="ECO:0000259" key="10">
    <source>
        <dbReference type="SMART" id="SM01066"/>
    </source>
</evidence>
<feature type="binding site" evidence="6">
    <location>
        <position position="306"/>
    </location>
    <ligand>
        <name>substrate</name>
    </ligand>
</feature>
<dbReference type="AlphaFoldDB" id="A0A9X2MU42"/>
<comment type="cofactor">
    <cofactor evidence="7">
        <name>Ca(2+)</name>
        <dbReference type="ChEBI" id="CHEBI:29108"/>
    </cofactor>
    <text evidence="7">Binds 1 Ca(2+) ion per subunit.</text>
</comment>
<keyword evidence="1 7" id="KW-0479">Metal-binding</keyword>
<dbReference type="InterPro" id="IPR005085">
    <property type="entry name" value="CBM25"/>
</dbReference>
<dbReference type="SMART" id="SM00632">
    <property type="entry name" value="Aamy_C"/>
    <property type="match status" value="1"/>
</dbReference>
<feature type="binding site" evidence="7">
    <location>
        <position position="74"/>
    </location>
    <ligand>
        <name>Ca(2+)</name>
        <dbReference type="ChEBI" id="CHEBI:29108"/>
    </ligand>
</feature>
<evidence type="ECO:0000256" key="1">
    <source>
        <dbReference type="ARBA" id="ARBA00022723"/>
    </source>
</evidence>
<dbReference type="Gene3D" id="2.60.40.10">
    <property type="entry name" value="Immunoglobulins"/>
    <property type="match status" value="2"/>
</dbReference>
<dbReference type="RefSeq" id="WP_257444579.1">
    <property type="nucleotide sequence ID" value="NZ_JANIPJ010000004.1"/>
</dbReference>
<organism evidence="11 12">
    <name type="scientific">Paenibacillus soyae</name>
    <dbReference type="NCBI Taxonomy" id="2969249"/>
    <lineage>
        <taxon>Bacteria</taxon>
        <taxon>Bacillati</taxon>
        <taxon>Bacillota</taxon>
        <taxon>Bacilli</taxon>
        <taxon>Bacillales</taxon>
        <taxon>Paenibacillaceae</taxon>
        <taxon>Paenibacillus</taxon>
    </lineage>
</organism>
<dbReference type="InterPro" id="IPR001554">
    <property type="entry name" value="Glyco_hydro_14"/>
</dbReference>
<dbReference type="Proteomes" id="UP001141950">
    <property type="component" value="Unassembled WGS sequence"/>
</dbReference>
<evidence type="ECO:0000313" key="12">
    <source>
        <dbReference type="Proteomes" id="UP001141950"/>
    </source>
</evidence>
<dbReference type="GO" id="GO:0016161">
    <property type="term" value="F:beta-amylase activity"/>
    <property type="evidence" value="ECO:0007669"/>
    <property type="project" value="InterPro"/>
</dbReference>
<feature type="domain" description="Carbohydrate binding module family 25" evidence="10">
    <location>
        <begin position="551"/>
        <end position="629"/>
    </location>
</feature>
<dbReference type="InterPro" id="IPR013780">
    <property type="entry name" value="Glyco_hydro_b"/>
</dbReference>
<dbReference type="PRINTS" id="PR00841">
    <property type="entry name" value="GLHYDLASE14A"/>
</dbReference>
<keyword evidence="2" id="KW-0732">Signal</keyword>
<feature type="binding site" evidence="6">
    <location>
        <position position="111"/>
    </location>
    <ligand>
        <name>substrate</name>
    </ligand>
</feature>
<dbReference type="EMBL" id="JANIPJ010000004">
    <property type="protein sequence ID" value="MCR2803817.1"/>
    <property type="molecule type" value="Genomic_DNA"/>
</dbReference>
<feature type="binding site" evidence="6">
    <location>
        <position position="411"/>
    </location>
    <ligand>
        <name>substrate</name>
    </ligand>
</feature>
<evidence type="ECO:0000256" key="7">
    <source>
        <dbReference type="PIRSR" id="PIRSR600125-3"/>
    </source>
</evidence>
<feature type="binding site" evidence="6">
    <location>
        <position position="103"/>
    </location>
    <ligand>
        <name>substrate</name>
    </ligand>
</feature>
<dbReference type="SUPFAM" id="SSF51445">
    <property type="entry name" value="(Trans)glycosidases"/>
    <property type="match status" value="2"/>
</dbReference>
<keyword evidence="12" id="KW-1185">Reference proteome</keyword>
<evidence type="ECO:0000259" key="8">
    <source>
        <dbReference type="SMART" id="SM00632"/>
    </source>
</evidence>